<dbReference type="EMBL" id="CAJNOC010006455">
    <property type="protein sequence ID" value="CAF1078341.1"/>
    <property type="molecule type" value="Genomic_DNA"/>
</dbReference>
<reference evidence="1" key="1">
    <citation type="submission" date="2021-02" db="EMBL/GenBank/DDBJ databases">
        <authorList>
            <person name="Nowell W R."/>
        </authorList>
    </citation>
    <scope>NUCLEOTIDE SEQUENCE</scope>
    <source>
        <strain evidence="1">Ploen Becks lab</strain>
    </source>
</reference>
<gene>
    <name evidence="1" type="ORF">OXX778_LOCUS20072</name>
</gene>
<accession>A0A814ME81</accession>
<name>A0A814ME81_9BILA</name>
<protein>
    <submittedName>
        <fullName evidence="1">Uncharacterized protein</fullName>
    </submittedName>
</protein>
<evidence type="ECO:0000313" key="2">
    <source>
        <dbReference type="Proteomes" id="UP000663879"/>
    </source>
</evidence>
<dbReference type="AlphaFoldDB" id="A0A814ME81"/>
<keyword evidence="2" id="KW-1185">Reference proteome</keyword>
<comment type="caution">
    <text evidence="1">The sequence shown here is derived from an EMBL/GenBank/DDBJ whole genome shotgun (WGS) entry which is preliminary data.</text>
</comment>
<proteinExistence type="predicted"/>
<organism evidence="1 2">
    <name type="scientific">Brachionus calyciflorus</name>
    <dbReference type="NCBI Taxonomy" id="104777"/>
    <lineage>
        <taxon>Eukaryota</taxon>
        <taxon>Metazoa</taxon>
        <taxon>Spiralia</taxon>
        <taxon>Gnathifera</taxon>
        <taxon>Rotifera</taxon>
        <taxon>Eurotatoria</taxon>
        <taxon>Monogononta</taxon>
        <taxon>Pseudotrocha</taxon>
        <taxon>Ploima</taxon>
        <taxon>Brachionidae</taxon>
        <taxon>Brachionus</taxon>
    </lineage>
</organism>
<dbReference type="Proteomes" id="UP000663879">
    <property type="component" value="Unassembled WGS sequence"/>
</dbReference>
<sequence>MVDMLILSNAEIHSEIESDSEENLDQSMNDDSSLFEVTNILNTSYVYSNDYFYKFKRLNKDECTYYTCISAKYKCSIKLKNEKIIRVNLDHQHDNFSFDDFQCFKAIFSSTHF</sequence>
<evidence type="ECO:0000313" key="1">
    <source>
        <dbReference type="EMBL" id="CAF1078341.1"/>
    </source>
</evidence>